<name>A0AAT9FN73_9BACT</name>
<evidence type="ECO:0000313" key="1">
    <source>
        <dbReference type="EMBL" id="BDS07366.1"/>
    </source>
</evidence>
<protein>
    <submittedName>
        <fullName evidence="1">Uncharacterized protein</fullName>
    </submittedName>
</protein>
<dbReference type="KEGG" id="osu:NT6N_24060"/>
<accession>A0AAT9FN73</accession>
<sequence length="42" mass="4746">MWPNKALHPTVNRPEPASHFTKQPLTAFDLVTPAVELYVSLK</sequence>
<organism evidence="1">
    <name type="scientific">Oceaniferula spumae</name>
    <dbReference type="NCBI Taxonomy" id="2979115"/>
    <lineage>
        <taxon>Bacteria</taxon>
        <taxon>Pseudomonadati</taxon>
        <taxon>Verrucomicrobiota</taxon>
        <taxon>Verrucomicrobiia</taxon>
        <taxon>Verrucomicrobiales</taxon>
        <taxon>Verrucomicrobiaceae</taxon>
        <taxon>Oceaniferula</taxon>
    </lineage>
</organism>
<gene>
    <name evidence="1" type="ORF">NT6N_24060</name>
</gene>
<reference evidence="1" key="1">
    <citation type="submission" date="2024-07" db="EMBL/GenBank/DDBJ databases">
        <title>Complete genome sequence of Verrucomicrobiaceae bacterium NT6N.</title>
        <authorList>
            <person name="Huang C."/>
            <person name="Takami H."/>
            <person name="Hamasaki K."/>
        </authorList>
    </citation>
    <scope>NUCLEOTIDE SEQUENCE</scope>
    <source>
        <strain evidence="1">NT6N</strain>
    </source>
</reference>
<dbReference type="EMBL" id="AP026866">
    <property type="protein sequence ID" value="BDS07366.1"/>
    <property type="molecule type" value="Genomic_DNA"/>
</dbReference>
<dbReference type="AlphaFoldDB" id="A0AAT9FN73"/>
<proteinExistence type="predicted"/>